<dbReference type="EMBL" id="CXPG01000023">
    <property type="protein sequence ID" value="CTQ34612.1"/>
    <property type="molecule type" value="Genomic_DNA"/>
</dbReference>
<dbReference type="InterPro" id="IPR011611">
    <property type="entry name" value="PfkB_dom"/>
</dbReference>
<dbReference type="Gene3D" id="3.40.1190.20">
    <property type="match status" value="1"/>
</dbReference>
<evidence type="ECO:0000259" key="5">
    <source>
        <dbReference type="Pfam" id="PF00294"/>
    </source>
</evidence>
<accession>A0A0M6XV48</accession>
<dbReference type="EC" id="2.7.1.15" evidence="6"/>
<dbReference type="PANTHER" id="PTHR10584:SF166">
    <property type="entry name" value="RIBOKINASE"/>
    <property type="match status" value="1"/>
</dbReference>
<organism evidence="6 7">
    <name type="scientific">Jannaschia rubra</name>
    <dbReference type="NCBI Taxonomy" id="282197"/>
    <lineage>
        <taxon>Bacteria</taxon>
        <taxon>Pseudomonadati</taxon>
        <taxon>Pseudomonadota</taxon>
        <taxon>Alphaproteobacteria</taxon>
        <taxon>Rhodobacterales</taxon>
        <taxon>Roseobacteraceae</taxon>
        <taxon>Jannaschia</taxon>
    </lineage>
</organism>
<proteinExistence type="inferred from homology"/>
<keyword evidence="7" id="KW-1185">Reference proteome</keyword>
<dbReference type="GO" id="GO:0005829">
    <property type="term" value="C:cytosol"/>
    <property type="evidence" value="ECO:0007669"/>
    <property type="project" value="TreeGrafter"/>
</dbReference>
<dbReference type="InterPro" id="IPR002173">
    <property type="entry name" value="Carboh/pur_kinase_PfkB_CS"/>
</dbReference>
<dbReference type="PROSITE" id="PS00584">
    <property type="entry name" value="PFKB_KINASES_2"/>
    <property type="match status" value="1"/>
</dbReference>
<gene>
    <name evidence="6" type="primary">rbsK_2</name>
    <name evidence="6" type="ORF">JAN5088_03408</name>
</gene>
<feature type="domain" description="Carbohydrate kinase PfkB" evidence="5">
    <location>
        <begin position="2"/>
        <end position="257"/>
    </location>
</feature>
<dbReference type="STRING" id="282197.SAMN04488517_11234"/>
<dbReference type="SUPFAM" id="SSF53613">
    <property type="entry name" value="Ribokinase-like"/>
    <property type="match status" value="1"/>
</dbReference>
<evidence type="ECO:0000313" key="6">
    <source>
        <dbReference type="EMBL" id="CTQ34612.1"/>
    </source>
</evidence>
<dbReference type="AlphaFoldDB" id="A0A0M6XV48"/>
<dbReference type="GO" id="GO:0004747">
    <property type="term" value="F:ribokinase activity"/>
    <property type="evidence" value="ECO:0007669"/>
    <property type="project" value="UniProtKB-EC"/>
</dbReference>
<evidence type="ECO:0000256" key="1">
    <source>
        <dbReference type="ARBA" id="ARBA00010688"/>
    </source>
</evidence>
<dbReference type="Proteomes" id="UP000048908">
    <property type="component" value="Unassembled WGS sequence"/>
</dbReference>
<dbReference type="PANTHER" id="PTHR10584">
    <property type="entry name" value="SUGAR KINASE"/>
    <property type="match status" value="1"/>
</dbReference>
<evidence type="ECO:0000256" key="2">
    <source>
        <dbReference type="ARBA" id="ARBA00022679"/>
    </source>
</evidence>
<comment type="similarity">
    <text evidence="1 4">Belongs to the carbohydrate kinase PfkB family.</text>
</comment>
<keyword evidence="2 4" id="KW-0808">Transferase</keyword>
<keyword evidence="3 4" id="KW-0418">Kinase</keyword>
<dbReference type="Pfam" id="PF00294">
    <property type="entry name" value="PfkB"/>
    <property type="match status" value="1"/>
</dbReference>
<dbReference type="RefSeq" id="WP_055683980.1">
    <property type="nucleotide sequence ID" value="NZ_CXPG01000023.1"/>
</dbReference>
<dbReference type="PRINTS" id="PR00990">
    <property type="entry name" value="RIBOKINASE"/>
</dbReference>
<protein>
    <submittedName>
        <fullName evidence="6">Ribokinase</fullName>
        <ecNumber evidence="6">2.7.1.15</ecNumber>
    </submittedName>
</protein>
<sequence length="263" mass="26665">MILVFGSLNWDTMVRAPRLPALDETLPGRGAAWRFGGKGGNQAVAAARCGARVAMAGAVGRDDAGRQLLAALDRAGVDRVGVACVAGASGMSVAIDTDAGYGAVVVAGANLHARATDAPPGIRVALIQNEVPEAANRALARMLPRDVTLIWNAAPARKVDAALLARVDILVVNRVEAAQMGEAARAVPLLIETLGEGGCRMRDATGSRHFPAPAVAVASTHGAGDAFCGALAAALDAGAAPEEAVARAQDHAARTVATPHDAR</sequence>
<evidence type="ECO:0000256" key="4">
    <source>
        <dbReference type="RuleBase" id="RU003704"/>
    </source>
</evidence>
<reference evidence="6 7" key="1">
    <citation type="submission" date="2015-07" db="EMBL/GenBank/DDBJ databases">
        <authorList>
            <person name="Noorani M."/>
        </authorList>
    </citation>
    <scope>NUCLEOTIDE SEQUENCE [LARGE SCALE GENOMIC DNA]</scope>
    <source>
        <strain evidence="6 7">CECT 5088</strain>
    </source>
</reference>
<dbReference type="InterPro" id="IPR029056">
    <property type="entry name" value="Ribokinase-like"/>
</dbReference>
<evidence type="ECO:0000256" key="3">
    <source>
        <dbReference type="ARBA" id="ARBA00022777"/>
    </source>
</evidence>
<name>A0A0M6XV48_9RHOB</name>
<dbReference type="InterPro" id="IPR002139">
    <property type="entry name" value="Ribo/fructo_kinase"/>
</dbReference>
<evidence type="ECO:0000313" key="7">
    <source>
        <dbReference type="Proteomes" id="UP000048908"/>
    </source>
</evidence>